<keyword evidence="2" id="KW-0812">Transmembrane</keyword>
<feature type="region of interest" description="Disordered" evidence="1">
    <location>
        <begin position="150"/>
        <end position="187"/>
    </location>
</feature>
<accession>A0ABW1FWR5</accession>
<dbReference type="Proteomes" id="UP001596174">
    <property type="component" value="Unassembled WGS sequence"/>
</dbReference>
<evidence type="ECO:0000313" key="4">
    <source>
        <dbReference type="Proteomes" id="UP001596174"/>
    </source>
</evidence>
<sequence>MAHALSVDDPLPHTEVAEGPPVTAPDGGQWATALVAEAVAARPVEEVVQLLALLHPHPHSTPDPAVCTMVASRPPGDLAVVLRTLRATQPAAAERILRAAATAKPLPELAELLKLVGGDRTEADAALRTVATQRPVDDVVRLAELLRTAAPPLESTDPADPAEPVATTARRRRSDAASASRASGPSAAARGDLLGWCAFALLVLALAVQVPLLVERWTHSPAMSATAAVGAGLILLLYGWLAPRAALSPVLVGIVGLAVVAGDALLLLRVLPHTVQLSRNATVLAVTGMAAALVALLLVSVRLLTPRRA</sequence>
<keyword evidence="4" id="KW-1185">Reference proteome</keyword>
<evidence type="ECO:0000313" key="3">
    <source>
        <dbReference type="EMBL" id="MFC5905692.1"/>
    </source>
</evidence>
<keyword evidence="2" id="KW-0472">Membrane</keyword>
<reference evidence="4" key="1">
    <citation type="journal article" date="2019" name="Int. J. Syst. Evol. Microbiol.">
        <title>The Global Catalogue of Microorganisms (GCM) 10K type strain sequencing project: providing services to taxonomists for standard genome sequencing and annotation.</title>
        <authorList>
            <consortium name="The Broad Institute Genomics Platform"/>
            <consortium name="The Broad Institute Genome Sequencing Center for Infectious Disease"/>
            <person name="Wu L."/>
            <person name="Ma J."/>
        </authorList>
    </citation>
    <scope>NUCLEOTIDE SEQUENCE [LARGE SCALE GENOMIC DNA]</scope>
    <source>
        <strain evidence="4">JCM 4816</strain>
    </source>
</reference>
<keyword evidence="2" id="KW-1133">Transmembrane helix</keyword>
<feature type="region of interest" description="Disordered" evidence="1">
    <location>
        <begin position="1"/>
        <end position="25"/>
    </location>
</feature>
<feature type="transmembrane region" description="Helical" evidence="2">
    <location>
        <begin position="247"/>
        <end position="271"/>
    </location>
</feature>
<dbReference type="EMBL" id="JBHSQJ010000002">
    <property type="protein sequence ID" value="MFC5905692.1"/>
    <property type="molecule type" value="Genomic_DNA"/>
</dbReference>
<evidence type="ECO:0008006" key="5">
    <source>
        <dbReference type="Google" id="ProtNLM"/>
    </source>
</evidence>
<protein>
    <recommendedName>
        <fullName evidence="5">HEAT repeat domain-containing protein</fullName>
    </recommendedName>
</protein>
<feature type="transmembrane region" description="Helical" evidence="2">
    <location>
        <begin position="283"/>
        <end position="304"/>
    </location>
</feature>
<evidence type="ECO:0000256" key="2">
    <source>
        <dbReference type="SAM" id="Phobius"/>
    </source>
</evidence>
<feature type="transmembrane region" description="Helical" evidence="2">
    <location>
        <begin position="221"/>
        <end position="241"/>
    </location>
</feature>
<evidence type="ECO:0000256" key="1">
    <source>
        <dbReference type="SAM" id="MobiDB-lite"/>
    </source>
</evidence>
<organism evidence="3 4">
    <name type="scientific">Streptacidiphilus monticola</name>
    <dbReference type="NCBI Taxonomy" id="2161674"/>
    <lineage>
        <taxon>Bacteria</taxon>
        <taxon>Bacillati</taxon>
        <taxon>Actinomycetota</taxon>
        <taxon>Actinomycetes</taxon>
        <taxon>Kitasatosporales</taxon>
        <taxon>Streptomycetaceae</taxon>
        <taxon>Streptacidiphilus</taxon>
    </lineage>
</organism>
<feature type="compositionally biased region" description="Low complexity" evidence="1">
    <location>
        <begin position="176"/>
        <end position="187"/>
    </location>
</feature>
<proteinExistence type="predicted"/>
<comment type="caution">
    <text evidence="3">The sequence shown here is derived from an EMBL/GenBank/DDBJ whole genome shotgun (WGS) entry which is preliminary data.</text>
</comment>
<feature type="transmembrane region" description="Helical" evidence="2">
    <location>
        <begin position="193"/>
        <end position="214"/>
    </location>
</feature>
<gene>
    <name evidence="3" type="ORF">ACFP3V_00435</name>
</gene>
<dbReference type="RefSeq" id="WP_380578381.1">
    <property type="nucleotide sequence ID" value="NZ_JBHSQJ010000002.1"/>
</dbReference>
<name>A0ABW1FWR5_9ACTN</name>